<dbReference type="InterPro" id="IPR009081">
    <property type="entry name" value="PP-bd_ACP"/>
</dbReference>
<keyword evidence="5" id="KW-1185">Reference proteome</keyword>
<dbReference type="PROSITE" id="PS50075">
    <property type="entry name" value="CARRIER"/>
    <property type="match status" value="1"/>
</dbReference>
<comment type="caution">
    <text evidence="4">The sequence shown here is derived from an EMBL/GenBank/DDBJ whole genome shotgun (WGS) entry which is preliminary data.</text>
</comment>
<evidence type="ECO:0000259" key="3">
    <source>
        <dbReference type="PROSITE" id="PS50075"/>
    </source>
</evidence>
<proteinExistence type="predicted"/>
<evidence type="ECO:0000313" key="4">
    <source>
        <dbReference type="EMBL" id="MBO8184011.1"/>
    </source>
</evidence>
<dbReference type="SMART" id="SM01294">
    <property type="entry name" value="PKS_PP_betabranch"/>
    <property type="match status" value="1"/>
</dbReference>
<dbReference type="EMBL" id="JAFFZN010000001">
    <property type="protein sequence ID" value="MBO8184011.1"/>
    <property type="molecule type" value="Genomic_DNA"/>
</dbReference>
<dbReference type="InterPro" id="IPR006162">
    <property type="entry name" value="Ppantetheine_attach_site"/>
</dbReference>
<feature type="domain" description="Carrier" evidence="3">
    <location>
        <begin position="7"/>
        <end position="82"/>
    </location>
</feature>
<organism evidence="4 5">
    <name type="scientific">Streptomyces spirodelae</name>
    <dbReference type="NCBI Taxonomy" id="2812904"/>
    <lineage>
        <taxon>Bacteria</taxon>
        <taxon>Bacillati</taxon>
        <taxon>Actinomycetota</taxon>
        <taxon>Actinomycetes</taxon>
        <taxon>Kitasatosporales</taxon>
        <taxon>Streptomycetaceae</taxon>
        <taxon>Streptomyces</taxon>
    </lineage>
</organism>
<dbReference type="SMART" id="SM00823">
    <property type="entry name" value="PKS_PP"/>
    <property type="match status" value="1"/>
</dbReference>
<evidence type="ECO:0000256" key="2">
    <source>
        <dbReference type="ARBA" id="ARBA00022553"/>
    </source>
</evidence>
<dbReference type="InterPro" id="IPR020806">
    <property type="entry name" value="PKS_PP-bd"/>
</dbReference>
<dbReference type="Gene3D" id="1.10.1200.10">
    <property type="entry name" value="ACP-like"/>
    <property type="match status" value="1"/>
</dbReference>
<keyword evidence="2" id="KW-0597">Phosphoprotein</keyword>
<accession>A0ABS3WM94</accession>
<dbReference type="InterPro" id="IPR036736">
    <property type="entry name" value="ACP-like_sf"/>
</dbReference>
<dbReference type="PROSITE" id="PS00012">
    <property type="entry name" value="PHOSPHOPANTETHEINE"/>
    <property type="match status" value="1"/>
</dbReference>
<dbReference type="SUPFAM" id="SSF47336">
    <property type="entry name" value="ACP-like"/>
    <property type="match status" value="1"/>
</dbReference>
<evidence type="ECO:0000256" key="1">
    <source>
        <dbReference type="ARBA" id="ARBA00022450"/>
    </source>
</evidence>
<protein>
    <submittedName>
        <fullName evidence="4">Acyl carrier protein</fullName>
    </submittedName>
</protein>
<sequence>MTAAEAALDTEELREMIADVLEVDGASITPEIDFVRDLGVDSLLAMELAVTLERHYRVKIESHEIGQVRTMSDISALLLGKLRKPAA</sequence>
<dbReference type="Proteomes" id="UP001518976">
    <property type="component" value="Unassembled WGS sequence"/>
</dbReference>
<reference evidence="4 5" key="1">
    <citation type="submission" date="2021-02" db="EMBL/GenBank/DDBJ databases">
        <title>Streptomyces spirodelae sp. nov., isolated from duckweed.</title>
        <authorList>
            <person name="Saimee Y."/>
            <person name="Duangmal K."/>
        </authorList>
    </citation>
    <scope>NUCLEOTIDE SEQUENCE [LARGE SCALE GENOMIC DNA]</scope>
    <source>
        <strain evidence="4 5">DW4-2</strain>
    </source>
</reference>
<gene>
    <name evidence="4" type="ORF">JW592_00695</name>
</gene>
<keyword evidence="1" id="KW-0596">Phosphopantetheine</keyword>
<dbReference type="RefSeq" id="WP_209262828.1">
    <property type="nucleotide sequence ID" value="NZ_JAFFZN010000001.1"/>
</dbReference>
<name>A0ABS3WM94_9ACTN</name>
<dbReference type="Pfam" id="PF00550">
    <property type="entry name" value="PP-binding"/>
    <property type="match status" value="1"/>
</dbReference>
<evidence type="ECO:0000313" key="5">
    <source>
        <dbReference type="Proteomes" id="UP001518976"/>
    </source>
</evidence>